<evidence type="ECO:0000256" key="5">
    <source>
        <dbReference type="ARBA" id="ARBA00023239"/>
    </source>
</evidence>
<dbReference type="PROSITE" id="PS51144">
    <property type="entry name" value="ALPHA_CA_2"/>
    <property type="match status" value="1"/>
</dbReference>
<evidence type="ECO:0000256" key="4">
    <source>
        <dbReference type="ARBA" id="ARBA00022833"/>
    </source>
</evidence>
<accession>A0A1I4D1B5</accession>
<dbReference type="GO" id="GO:0004089">
    <property type="term" value="F:carbonate dehydratase activity"/>
    <property type="evidence" value="ECO:0007669"/>
    <property type="project" value="UniProtKB-EC"/>
</dbReference>
<proteinExistence type="inferred from homology"/>
<feature type="chain" id="PRO_5011687630" description="carbonic anhydrase" evidence="7">
    <location>
        <begin position="24"/>
        <end position="246"/>
    </location>
</feature>
<sequence length="246" mass="26842">MTPCRAALFSVMLLCFALPAAHAADWSYDGEHGPDHWADLSDDFATCAEGHFQSPFNIVPDIDADLANLDIHYTPMPAAVTNNGHTLVVNGGVDDFLRIGGTDFKLLQFHFHTPSEYLINGKAFPMELHFVHQAADGRFAVLGVMIAEGAANPAIAQLWNVAPYDHGTTGIGDAMFNPRDLLPSSQSYMRFMGSLTTPPCTEGINWHMLMSPITASAEQIAAFQTVFPNNARPIQSRNGRLVVAEW</sequence>
<dbReference type="EC" id="4.2.1.1" evidence="2"/>
<keyword evidence="3" id="KW-0479">Metal-binding</keyword>
<keyword evidence="5" id="KW-0456">Lyase</keyword>
<dbReference type="InterPro" id="IPR001148">
    <property type="entry name" value="CA_dom"/>
</dbReference>
<reference evidence="9 10" key="1">
    <citation type="submission" date="2016-10" db="EMBL/GenBank/DDBJ databases">
        <authorList>
            <person name="de Groot N.N."/>
        </authorList>
    </citation>
    <scope>NUCLEOTIDE SEQUENCE [LARGE SCALE GENOMIC DNA]</scope>
    <source>
        <strain evidence="9 10">DSM 16199</strain>
    </source>
</reference>
<dbReference type="AlphaFoldDB" id="A0A1I4D1B5"/>
<evidence type="ECO:0000256" key="2">
    <source>
        <dbReference type="ARBA" id="ARBA00012925"/>
    </source>
</evidence>
<evidence type="ECO:0000256" key="6">
    <source>
        <dbReference type="ARBA" id="ARBA00048348"/>
    </source>
</evidence>
<dbReference type="InterPro" id="IPR023561">
    <property type="entry name" value="Carbonic_anhydrase_a-class"/>
</dbReference>
<dbReference type="Gene3D" id="3.10.200.10">
    <property type="entry name" value="Alpha carbonic anhydrase"/>
    <property type="match status" value="1"/>
</dbReference>
<keyword evidence="7" id="KW-0732">Signal</keyword>
<dbReference type="STRING" id="195913.SAMN04488004_103163"/>
<dbReference type="Proteomes" id="UP000199550">
    <property type="component" value="Unassembled WGS sequence"/>
</dbReference>
<dbReference type="InterPro" id="IPR041891">
    <property type="entry name" value="Alpha_CA_prokaryot-like"/>
</dbReference>
<dbReference type="InterPro" id="IPR036398">
    <property type="entry name" value="CA_dom_sf"/>
</dbReference>
<keyword evidence="4" id="KW-0862">Zinc</keyword>
<dbReference type="OrthoDB" id="5327615at2"/>
<dbReference type="Pfam" id="PF00194">
    <property type="entry name" value="Carb_anhydrase"/>
    <property type="match status" value="1"/>
</dbReference>
<protein>
    <recommendedName>
        <fullName evidence="2">carbonic anhydrase</fullName>
        <ecNumber evidence="2">4.2.1.1</ecNumber>
    </recommendedName>
</protein>
<dbReference type="GO" id="GO:0008270">
    <property type="term" value="F:zinc ion binding"/>
    <property type="evidence" value="ECO:0007669"/>
    <property type="project" value="InterPro"/>
</dbReference>
<evidence type="ECO:0000313" key="9">
    <source>
        <dbReference type="EMBL" id="SFK87454.1"/>
    </source>
</evidence>
<dbReference type="CDD" id="cd03124">
    <property type="entry name" value="alpha_CA_prokaryotic_like"/>
    <property type="match status" value="1"/>
</dbReference>
<evidence type="ECO:0000259" key="8">
    <source>
        <dbReference type="PROSITE" id="PS51144"/>
    </source>
</evidence>
<evidence type="ECO:0000313" key="10">
    <source>
        <dbReference type="Proteomes" id="UP000199550"/>
    </source>
</evidence>
<dbReference type="RefSeq" id="WP_090185795.1">
    <property type="nucleotide sequence ID" value="NZ_FOTF01000003.1"/>
</dbReference>
<evidence type="ECO:0000256" key="7">
    <source>
        <dbReference type="SAM" id="SignalP"/>
    </source>
</evidence>
<organism evidence="9 10">
    <name type="scientific">Loktanella salsilacus</name>
    <dbReference type="NCBI Taxonomy" id="195913"/>
    <lineage>
        <taxon>Bacteria</taxon>
        <taxon>Pseudomonadati</taxon>
        <taxon>Pseudomonadota</taxon>
        <taxon>Alphaproteobacteria</taxon>
        <taxon>Rhodobacterales</taxon>
        <taxon>Roseobacteraceae</taxon>
        <taxon>Loktanella</taxon>
    </lineage>
</organism>
<feature type="signal peptide" evidence="7">
    <location>
        <begin position="1"/>
        <end position="23"/>
    </location>
</feature>
<evidence type="ECO:0000256" key="3">
    <source>
        <dbReference type="ARBA" id="ARBA00022723"/>
    </source>
</evidence>
<dbReference type="SUPFAM" id="SSF51069">
    <property type="entry name" value="Carbonic anhydrase"/>
    <property type="match status" value="1"/>
</dbReference>
<dbReference type="EMBL" id="FOTF01000003">
    <property type="protein sequence ID" value="SFK87454.1"/>
    <property type="molecule type" value="Genomic_DNA"/>
</dbReference>
<dbReference type="PANTHER" id="PTHR18952:SF265">
    <property type="entry name" value="CARBONIC ANHYDRASE"/>
    <property type="match status" value="1"/>
</dbReference>
<dbReference type="PANTHER" id="PTHR18952">
    <property type="entry name" value="CARBONIC ANHYDRASE"/>
    <property type="match status" value="1"/>
</dbReference>
<name>A0A1I4D1B5_9RHOB</name>
<comment type="catalytic activity">
    <reaction evidence="6">
        <text>hydrogencarbonate + H(+) = CO2 + H2O</text>
        <dbReference type="Rhea" id="RHEA:10748"/>
        <dbReference type="ChEBI" id="CHEBI:15377"/>
        <dbReference type="ChEBI" id="CHEBI:15378"/>
        <dbReference type="ChEBI" id="CHEBI:16526"/>
        <dbReference type="ChEBI" id="CHEBI:17544"/>
        <dbReference type="EC" id="4.2.1.1"/>
    </reaction>
</comment>
<comment type="similarity">
    <text evidence="1">Belongs to the alpha-carbonic anhydrase family.</text>
</comment>
<keyword evidence="10" id="KW-1185">Reference proteome</keyword>
<evidence type="ECO:0000256" key="1">
    <source>
        <dbReference type="ARBA" id="ARBA00010718"/>
    </source>
</evidence>
<gene>
    <name evidence="9" type="ORF">SAMN04488004_103163</name>
</gene>
<dbReference type="SMART" id="SM01057">
    <property type="entry name" value="Carb_anhydrase"/>
    <property type="match status" value="1"/>
</dbReference>
<feature type="domain" description="Alpha-carbonic anhydrase" evidence="8">
    <location>
        <begin position="24"/>
        <end position="246"/>
    </location>
</feature>